<dbReference type="Proteomes" id="UP000031549">
    <property type="component" value="Unassembled WGS sequence"/>
</dbReference>
<dbReference type="Pfam" id="PF05050">
    <property type="entry name" value="Methyltransf_21"/>
    <property type="match status" value="1"/>
</dbReference>
<dbReference type="SUPFAM" id="SSF53335">
    <property type="entry name" value="S-adenosyl-L-methionine-dependent methyltransferases"/>
    <property type="match status" value="1"/>
</dbReference>
<keyword evidence="2" id="KW-0489">Methyltransferase</keyword>
<dbReference type="GO" id="GO:0008168">
    <property type="term" value="F:methyltransferase activity"/>
    <property type="evidence" value="ECO:0007669"/>
    <property type="project" value="UniProtKB-KW"/>
</dbReference>
<dbReference type="PANTHER" id="PTHR34203:SF15">
    <property type="entry name" value="SLL1173 PROTEIN"/>
    <property type="match status" value="1"/>
</dbReference>
<evidence type="ECO:0000259" key="1">
    <source>
        <dbReference type="Pfam" id="PF05050"/>
    </source>
</evidence>
<accession>A0A846HBP4</accession>
<dbReference type="EMBL" id="JTCM02000056">
    <property type="protein sequence ID" value="NEU75027.1"/>
    <property type="molecule type" value="Genomic_DNA"/>
</dbReference>
<dbReference type="Gene3D" id="3.40.50.150">
    <property type="entry name" value="Vaccinia Virus protein VP39"/>
    <property type="match status" value="1"/>
</dbReference>
<sequence length="317" mass="36249">MTITHSPFPIPHSPFPIPHSPFPIPHSPFPIPHSPLLMNTTIQPTNHQNNSKLFAEYFLKACKKIGIWQAITYKLKSLFYPFLSRLGINMKGKKLHLSVKTLQYPVYCRYGTSDSWVFNQIFIDEEYSGVGNIENVNWIVDCGANVGYSAVYFLNKYPQARVIAIEPDPDNFELCSINLAPYGKRAYLLKSALWSSKVGLVIDRPLQDNGEWGIEVRPCKEGETPNLNALDIQSVFEQFKIDKVDILKVDIEKAELSVFSCNYQEWLNKVNYIAIELHGKECEEVFFKAISSQKYDSWSAGELTYCKIHPPVQTLVY</sequence>
<dbReference type="InterPro" id="IPR006342">
    <property type="entry name" value="FkbM_mtfrase"/>
</dbReference>
<dbReference type="InterPro" id="IPR052514">
    <property type="entry name" value="SAM-dependent_MTase"/>
</dbReference>
<reference evidence="2 3" key="1">
    <citation type="journal article" date="2015" name="Genome Announc.">
        <title>Draft Genome Sequence of Cyanobacterium Hassallia byssoidea Strain VB512170, Isolated from Monuments in India.</title>
        <authorList>
            <person name="Singh D."/>
            <person name="Chandrababunaidu M.M."/>
            <person name="Panda A."/>
            <person name="Sen D."/>
            <person name="Bhattacharyya S."/>
            <person name="Adhikary S.P."/>
            <person name="Tripathy S."/>
        </authorList>
    </citation>
    <scope>NUCLEOTIDE SEQUENCE [LARGE SCALE GENOMIC DNA]</scope>
    <source>
        <strain evidence="2 3">VB512170</strain>
    </source>
</reference>
<name>A0A846HBP4_9CYAN</name>
<keyword evidence="3" id="KW-1185">Reference proteome</keyword>
<evidence type="ECO:0000313" key="2">
    <source>
        <dbReference type="EMBL" id="NEU75027.1"/>
    </source>
</evidence>
<comment type="caution">
    <text evidence="2">The sequence shown here is derived from an EMBL/GenBank/DDBJ whole genome shotgun (WGS) entry which is preliminary data.</text>
</comment>
<dbReference type="GO" id="GO:0032259">
    <property type="term" value="P:methylation"/>
    <property type="evidence" value="ECO:0007669"/>
    <property type="project" value="UniProtKB-KW"/>
</dbReference>
<evidence type="ECO:0000313" key="3">
    <source>
        <dbReference type="Proteomes" id="UP000031549"/>
    </source>
</evidence>
<protein>
    <submittedName>
        <fullName evidence="2">FkbM family methyltransferase</fullName>
    </submittedName>
</protein>
<dbReference type="InterPro" id="IPR029063">
    <property type="entry name" value="SAM-dependent_MTases_sf"/>
</dbReference>
<dbReference type="CDD" id="cd02440">
    <property type="entry name" value="AdoMet_MTases"/>
    <property type="match status" value="1"/>
</dbReference>
<dbReference type="PANTHER" id="PTHR34203">
    <property type="entry name" value="METHYLTRANSFERASE, FKBM FAMILY PROTEIN"/>
    <property type="match status" value="1"/>
</dbReference>
<proteinExistence type="predicted"/>
<dbReference type="AlphaFoldDB" id="A0A846HBP4"/>
<feature type="domain" description="Methyltransferase FkbM" evidence="1">
    <location>
        <begin position="141"/>
        <end position="283"/>
    </location>
</feature>
<organism evidence="2 3">
    <name type="scientific">Hassallia byssoidea VB512170</name>
    <dbReference type="NCBI Taxonomy" id="1304833"/>
    <lineage>
        <taxon>Bacteria</taxon>
        <taxon>Bacillati</taxon>
        <taxon>Cyanobacteriota</taxon>
        <taxon>Cyanophyceae</taxon>
        <taxon>Nostocales</taxon>
        <taxon>Tolypothrichaceae</taxon>
        <taxon>Hassallia</taxon>
    </lineage>
</organism>
<dbReference type="NCBIfam" id="TIGR01444">
    <property type="entry name" value="fkbM_fam"/>
    <property type="match status" value="1"/>
</dbReference>
<keyword evidence="2" id="KW-0808">Transferase</keyword>
<gene>
    <name evidence="2" type="ORF">PI95_021330</name>
</gene>